<dbReference type="InterPro" id="IPR001650">
    <property type="entry name" value="Helicase_C-like"/>
</dbReference>
<dbReference type="Pfam" id="PF00270">
    <property type="entry name" value="DEAD"/>
    <property type="match status" value="1"/>
</dbReference>
<dbReference type="RefSeq" id="WP_054603289.1">
    <property type="nucleotide sequence ID" value="NZ_CP011269.1"/>
</dbReference>
<dbReference type="GO" id="GO:0043138">
    <property type="term" value="F:3'-5' DNA helicase activity"/>
    <property type="evidence" value="ECO:0007669"/>
    <property type="project" value="TreeGrafter"/>
</dbReference>
<keyword evidence="1" id="KW-0547">Nucleotide-binding</keyword>
<organism evidence="5 6">
    <name type="scientific">Mycolicibacterium fortuitum</name>
    <name type="common">Mycobacterium fortuitum</name>
    <dbReference type="NCBI Taxonomy" id="1766"/>
    <lineage>
        <taxon>Bacteria</taxon>
        <taxon>Bacillati</taxon>
        <taxon>Actinomycetota</taxon>
        <taxon>Actinomycetes</taxon>
        <taxon>Mycobacteriales</taxon>
        <taxon>Mycobacteriaceae</taxon>
        <taxon>Mycolicibacterium</taxon>
    </lineage>
</organism>
<keyword evidence="5" id="KW-0347">Helicase</keyword>
<evidence type="ECO:0000259" key="3">
    <source>
        <dbReference type="PROSITE" id="PS51192"/>
    </source>
</evidence>
<dbReference type="InterPro" id="IPR014001">
    <property type="entry name" value="Helicase_ATP-bd"/>
</dbReference>
<dbReference type="Pfam" id="PF00271">
    <property type="entry name" value="Helicase_C"/>
    <property type="match status" value="1"/>
</dbReference>
<evidence type="ECO:0000256" key="2">
    <source>
        <dbReference type="ARBA" id="ARBA00022840"/>
    </source>
</evidence>
<dbReference type="Gene3D" id="3.40.50.300">
    <property type="entry name" value="P-loop containing nucleotide triphosphate hydrolases"/>
    <property type="match status" value="2"/>
</dbReference>
<dbReference type="PATRIC" id="fig|1766.6.peg.5001"/>
<gene>
    <name evidence="5" type="ORF">XA26_50250</name>
</gene>
<dbReference type="SMART" id="SM00490">
    <property type="entry name" value="HELICc"/>
    <property type="match status" value="1"/>
</dbReference>
<dbReference type="GO" id="GO:0006289">
    <property type="term" value="P:nucleotide-excision repair"/>
    <property type="evidence" value="ECO:0007669"/>
    <property type="project" value="TreeGrafter"/>
</dbReference>
<keyword evidence="6" id="KW-1185">Reference proteome</keyword>
<dbReference type="GO" id="GO:0005524">
    <property type="term" value="F:ATP binding"/>
    <property type="evidence" value="ECO:0007669"/>
    <property type="project" value="UniProtKB-KW"/>
</dbReference>
<proteinExistence type="predicted"/>
<evidence type="ECO:0000313" key="5">
    <source>
        <dbReference type="EMBL" id="ALI28820.1"/>
    </source>
</evidence>
<dbReference type="PROSITE" id="PS51192">
    <property type="entry name" value="HELICASE_ATP_BIND_1"/>
    <property type="match status" value="1"/>
</dbReference>
<feature type="domain" description="Helicase C-terminal" evidence="4">
    <location>
        <begin position="1015"/>
        <end position="1191"/>
    </location>
</feature>
<evidence type="ECO:0000256" key="1">
    <source>
        <dbReference type="ARBA" id="ARBA00022741"/>
    </source>
</evidence>
<dbReference type="STRING" id="1766.XA26_50250"/>
<name>A0A0N9XPH1_MYCFO</name>
<dbReference type="Proteomes" id="UP000057134">
    <property type="component" value="Chromosome"/>
</dbReference>
<dbReference type="SUPFAM" id="SSF52540">
    <property type="entry name" value="P-loop containing nucleoside triphosphate hydrolases"/>
    <property type="match status" value="2"/>
</dbReference>
<dbReference type="PANTHER" id="PTHR47957">
    <property type="entry name" value="ATP-DEPENDENT HELICASE HRQ1"/>
    <property type="match status" value="1"/>
</dbReference>
<dbReference type="InterPro" id="IPR018973">
    <property type="entry name" value="MZB"/>
</dbReference>
<dbReference type="PANTHER" id="PTHR47957:SF3">
    <property type="entry name" value="ATP-DEPENDENT HELICASE HRQ1"/>
    <property type="match status" value="1"/>
</dbReference>
<dbReference type="SMART" id="SM00487">
    <property type="entry name" value="DEXDc"/>
    <property type="match status" value="1"/>
</dbReference>
<dbReference type="GO" id="GO:0003676">
    <property type="term" value="F:nucleic acid binding"/>
    <property type="evidence" value="ECO:0007669"/>
    <property type="project" value="InterPro"/>
</dbReference>
<keyword evidence="2" id="KW-0067">ATP-binding</keyword>
<keyword evidence="5" id="KW-0378">Hydrolase</keyword>
<dbReference type="GO" id="GO:0036297">
    <property type="term" value="P:interstrand cross-link repair"/>
    <property type="evidence" value="ECO:0007669"/>
    <property type="project" value="TreeGrafter"/>
</dbReference>
<dbReference type="KEGG" id="mft:XA26_50250"/>
<dbReference type="Pfam" id="PF09369">
    <property type="entry name" value="MZB"/>
    <property type="match status" value="1"/>
</dbReference>
<feature type="domain" description="Helicase ATP-binding" evidence="3">
    <location>
        <begin position="108"/>
        <end position="384"/>
    </location>
</feature>
<evidence type="ECO:0000313" key="6">
    <source>
        <dbReference type="Proteomes" id="UP000057134"/>
    </source>
</evidence>
<accession>A0A0N9XPH1</accession>
<dbReference type="EMBL" id="CP011269">
    <property type="protein sequence ID" value="ALI28820.1"/>
    <property type="molecule type" value="Genomic_DNA"/>
</dbReference>
<evidence type="ECO:0000259" key="4">
    <source>
        <dbReference type="PROSITE" id="PS51194"/>
    </source>
</evidence>
<sequence length="1753" mass="192792">MTTTPISLAEGLRDAYLRYFDTAFWLNDETVMDERRRLLEQPGALLGRLMIEPIVPYTNSAKLIDIGQQAGLSAEVTAAVGAALFPSVAPADLALREHQAQSVLHHFRDGRSEGRNVVVTSGTGSGKTESFLLPLLLRIAAEARRWERQPAADWWWEAQDEWKPLRGPEGRQPGIRGLILYPTNALVEDQMTRLRRAVRALRDQDPSHPIWFGRYTGNTMGTATRSRAAVAEAAADLRGYRRQYEELVEARNRGREVDLSQFPDPRSGEMLTRWDMVSHAPDVLVTNYSMLNTMMMRHIETPMFEQTASWLQSSDAHVFTLVVDELHLYRGTQGSEVAMILRALLRRLGLTPDSPQLRVIATSASLTDSVDGRKYLEEFFGLEGMSFTIQPGKQISLRNPARIDPDELRAGAISAVELSHAVARACEDPDEDRLRATAVDLIARRLFPDNAEADALVAILLEQLATADTSKSTEPVIALRAHAFVRVPRGVWACSNLQCKGVGRRGPDRQIGRIYNTPVTSCTDCGSRVLELLYCYECGDVSLGGFVVDRTGNEVLLSPTAVNEGQGGKPVFLRPATEFVWYRPGIPSELASWTKDKVELAFAPTSWNPALGMAIVNGPNPTGVTLVHKGAGAEDRIPGLPDRCPACGYAPKNALPKGAFRAGQVSSAIRAHTSGAAAATQLYLSQLIRSLAQGRPGSEGVADAKTIVFTDSRDDAARTAAGVARNHHRDLVRQVLRREIATGPDVYDKLDAIVFNPSGGAAAQGFGQAAMARFKQKNGMPLDDADRGALEQALATLGSVRSVGFADMCHKVTNVLVSLGANPGGPDPENQWLEESANAQTPWYRAFEPPRPRLWPTPPKVQGQAKLKSALRGSVIDATFDRARRDLESVGIALVHVDGWQTVDGPLGNEAQYQLVGSVLRILGLMGRTEGSTRPGVQETAVMPTAIRRFIDAVGTRNSVNANDLRQQLDEIMNGEAMQRAVAGWLLRTTAVDTSLVFQPGEGRIWRCGRCNFAHLHESLGVCANRQCHAPDLTLTLVMGESDYYAWLAHQEPRRLAIAELTGQTKPLAVQRDRQRWFKGAFTPAENELTYELDVLSVTTTMEVGVDIGSLRSTLMANMPPQRFNYQQRVGRAGRAGQVLSYAVTICRDRTHDEYYFNRPERITGDVPPQPFLDLGRRRIVERVVASECLYEAFASLRQGPKWTPNSNHGTFGQINEWADYRDEIAAWLSTAGQVDAIVDRLTAHTPLPRHEIETLRDSIRQQLVPQVDWVVEKEKESTDTELSAVLARYGVVPMFGFPTRVRTLWGRSITSRSGMQDYAISDRSLELAVRSFAPAAEVVKDGLVHTVAGFAAYKPMGNTVRAVDPLGTPRIVGRCGHCERMELSSDLICSVCGNPEQRVDLYEPRGFRTNYQPRAFDDDQEVLSSVSPPSLVPAGAPTSTDEAMNLRLELYSQSQLVSINDNFGRGYVFRPQGDNTVLADTAPSGASPMKTIGEVRVTDALLITPTRLEVGTGSVALYDIPSGRAAYTSFAEVLRRAAQACLDLDPVEITAGVLPLRLPICLEDGSQQGTQVGGAVFLADTAENGAGYAVELGRTELFATMLKSALDELSSVWEQKEHAENCDTSCPDCLRSYNNAQRHALLDWRLALDVLELVIGEPFTASRSLPTCGEWMDAAAAALNGSSKIEFDGVPAIARRDKCVVLCHPLWRQEEQFFSKLQRSAVEAARGQYAHVVTHDLREFRRNPISIWRYLQ</sequence>
<dbReference type="PROSITE" id="PS51194">
    <property type="entry name" value="HELICASE_CTER"/>
    <property type="match status" value="1"/>
</dbReference>
<reference evidence="5 6" key="1">
    <citation type="journal article" date="2015" name="MBio">
        <title>Enzymatic Degradation of Phenazines Can Generate Energy and Protect Sensitive Organisms from Toxicity.</title>
        <authorList>
            <person name="Costa K.C."/>
            <person name="Bergkessel M."/>
            <person name="Saunders S."/>
            <person name="Korlach J."/>
            <person name="Newman D.K."/>
        </authorList>
    </citation>
    <scope>NUCLEOTIDE SEQUENCE [LARGE SCALE GENOMIC DNA]</scope>
    <source>
        <strain evidence="5 6">CT6</strain>
    </source>
</reference>
<dbReference type="InterPro" id="IPR011545">
    <property type="entry name" value="DEAD/DEAH_box_helicase_dom"/>
</dbReference>
<protein>
    <submittedName>
        <fullName evidence="5">Helicase, C-terminal:Type III restriction enzyme, res subunit:DEAD/DEAH box helicase, N-terminal</fullName>
    </submittedName>
</protein>
<dbReference type="InterPro" id="IPR027417">
    <property type="entry name" value="P-loop_NTPase"/>
</dbReference>